<evidence type="ECO:0000259" key="2">
    <source>
        <dbReference type="PROSITE" id="PS50405"/>
    </source>
</evidence>
<dbReference type="STRING" id="1266925.GCA_000619905_00797"/>
<sequence length="244" mass="27880">MIELHSSPTPNGQKVMIMLEETGIEWKHIDVNISIGEQFKPEHLKLSPNNKIPAIVDTEGPGNGRYTMMESGAILLYLAEKTGKFMPKDARKRYDTLQWLFFQVAHIGPMFGQANHFNRQASDNQYARDRYNNEVLRLYRVLENRLGECTWLSGDEYTIADIAAYPWCKGHADRGVDKNGFPNFMRWFEAMEGRPAVQRSNKMATEIRERMEKAAEGQPSINIYDTKDNAARLMRATSGQSAEA</sequence>
<dbReference type="SFLD" id="SFLDG01151">
    <property type="entry name" value="Main.2:_Nu-like"/>
    <property type="match status" value="1"/>
</dbReference>
<dbReference type="InterPro" id="IPR010987">
    <property type="entry name" value="Glutathione-S-Trfase_C-like"/>
</dbReference>
<dbReference type="Pfam" id="PF13409">
    <property type="entry name" value="GST_N_2"/>
    <property type="match status" value="1"/>
</dbReference>
<dbReference type="InterPro" id="IPR004045">
    <property type="entry name" value="Glutathione_S-Trfase_N"/>
</dbReference>
<dbReference type="InterPro" id="IPR036249">
    <property type="entry name" value="Thioredoxin-like_sf"/>
</dbReference>
<feature type="domain" description="GST C-terminal" evidence="2">
    <location>
        <begin position="89"/>
        <end position="215"/>
    </location>
</feature>
<evidence type="ECO:0000313" key="4">
    <source>
        <dbReference type="Proteomes" id="UP000183107"/>
    </source>
</evidence>
<dbReference type="PROSITE" id="PS50405">
    <property type="entry name" value="GST_CTER"/>
    <property type="match status" value="1"/>
</dbReference>
<evidence type="ECO:0000259" key="1">
    <source>
        <dbReference type="PROSITE" id="PS50404"/>
    </source>
</evidence>
<dbReference type="AlphaFoldDB" id="A0A1I4XDN6"/>
<dbReference type="OrthoDB" id="81087at2"/>
<dbReference type="InterPro" id="IPR036282">
    <property type="entry name" value="Glutathione-S-Trfase_C_sf"/>
</dbReference>
<dbReference type="CDD" id="cd03048">
    <property type="entry name" value="GST_N_Ure2p_like"/>
    <property type="match status" value="1"/>
</dbReference>
<dbReference type="SUPFAM" id="SSF47616">
    <property type="entry name" value="GST C-terminal domain-like"/>
    <property type="match status" value="1"/>
</dbReference>
<protein>
    <submittedName>
        <fullName evidence="3">GST-like protein</fullName>
    </submittedName>
</protein>
<gene>
    <name evidence="3" type="ORF">SAMN05216386_0061</name>
</gene>
<dbReference type="SUPFAM" id="SSF52833">
    <property type="entry name" value="Thioredoxin-like"/>
    <property type="match status" value="1"/>
</dbReference>
<accession>A0A1I4XDN6</accession>
<dbReference type="PROSITE" id="PS50404">
    <property type="entry name" value="GST_NTER"/>
    <property type="match status" value="1"/>
</dbReference>
<dbReference type="InterPro" id="IPR004046">
    <property type="entry name" value="GST_C"/>
</dbReference>
<dbReference type="SFLD" id="SFLDS00019">
    <property type="entry name" value="Glutathione_Transferase_(cytos"/>
    <property type="match status" value="1"/>
</dbReference>
<organism evidence="3 4">
    <name type="scientific">Nitrosospira briensis</name>
    <dbReference type="NCBI Taxonomy" id="35799"/>
    <lineage>
        <taxon>Bacteria</taxon>
        <taxon>Pseudomonadati</taxon>
        <taxon>Pseudomonadota</taxon>
        <taxon>Betaproteobacteria</taxon>
        <taxon>Nitrosomonadales</taxon>
        <taxon>Nitrosomonadaceae</taxon>
        <taxon>Nitrosospira</taxon>
    </lineage>
</organism>
<dbReference type="InterPro" id="IPR040079">
    <property type="entry name" value="Glutathione_S-Trfase"/>
</dbReference>
<feature type="domain" description="GST N-terminal" evidence="1">
    <location>
        <begin position="1"/>
        <end position="86"/>
    </location>
</feature>
<dbReference type="Pfam" id="PF00043">
    <property type="entry name" value="GST_C"/>
    <property type="match status" value="1"/>
</dbReference>
<dbReference type="PANTHER" id="PTHR44051">
    <property type="entry name" value="GLUTATHIONE S-TRANSFERASE-RELATED"/>
    <property type="match status" value="1"/>
</dbReference>
<dbReference type="Proteomes" id="UP000183107">
    <property type="component" value="Unassembled WGS sequence"/>
</dbReference>
<dbReference type="EMBL" id="FOVJ01000001">
    <property type="protein sequence ID" value="SFN23885.1"/>
    <property type="molecule type" value="Genomic_DNA"/>
</dbReference>
<dbReference type="Gene3D" id="1.20.1050.10">
    <property type="match status" value="1"/>
</dbReference>
<dbReference type="PANTHER" id="PTHR44051:SF19">
    <property type="entry name" value="DISULFIDE-BOND OXIDOREDUCTASE YFCG"/>
    <property type="match status" value="1"/>
</dbReference>
<dbReference type="RefSeq" id="WP_074793496.1">
    <property type="nucleotide sequence ID" value="NZ_FOVJ01000001.1"/>
</dbReference>
<dbReference type="Gene3D" id="3.40.30.10">
    <property type="entry name" value="Glutaredoxin"/>
    <property type="match status" value="1"/>
</dbReference>
<name>A0A1I4XDN6_9PROT</name>
<reference evidence="4" key="1">
    <citation type="submission" date="2016-10" db="EMBL/GenBank/DDBJ databases">
        <authorList>
            <person name="Varghese N."/>
        </authorList>
    </citation>
    <scope>NUCLEOTIDE SEQUENCE [LARGE SCALE GENOMIC DNA]</scope>
    <source>
        <strain evidence="4">Nsp8</strain>
    </source>
</reference>
<keyword evidence="4" id="KW-1185">Reference proteome</keyword>
<proteinExistence type="predicted"/>
<dbReference type="SFLD" id="SFLDG00358">
    <property type="entry name" value="Main_(cytGST)"/>
    <property type="match status" value="1"/>
</dbReference>
<evidence type="ECO:0000313" key="3">
    <source>
        <dbReference type="EMBL" id="SFN23885.1"/>
    </source>
</evidence>